<evidence type="ECO:0000313" key="1">
    <source>
        <dbReference type="EMBL" id="RAH67262.1"/>
    </source>
</evidence>
<dbReference type="EMBL" id="KZ824975">
    <property type="protein sequence ID" value="RAH67262.1"/>
    <property type="molecule type" value="Genomic_DNA"/>
</dbReference>
<name>A0ACD1H0J3_9EURO</name>
<keyword evidence="2" id="KW-1185">Reference proteome</keyword>
<reference evidence="1" key="1">
    <citation type="submission" date="2018-02" db="EMBL/GenBank/DDBJ databases">
        <title>The genomes of Aspergillus section Nigri reveals drivers in fungal speciation.</title>
        <authorList>
            <consortium name="DOE Joint Genome Institute"/>
            <person name="Vesth T.C."/>
            <person name="Nybo J."/>
            <person name="Theobald S."/>
            <person name="Brandl J."/>
            <person name="Frisvad J.C."/>
            <person name="Nielsen K.F."/>
            <person name="Lyhne E.K."/>
            <person name="Kogle M.E."/>
            <person name="Kuo A."/>
            <person name="Riley R."/>
            <person name="Clum A."/>
            <person name="Nolan M."/>
            <person name="Lipzen A."/>
            <person name="Salamov A."/>
            <person name="Henrissat B."/>
            <person name="Wiebenga A."/>
            <person name="De vries R.P."/>
            <person name="Grigoriev I.V."/>
            <person name="Mortensen U.H."/>
            <person name="Andersen M.R."/>
            <person name="Baker S.E."/>
        </authorList>
    </citation>
    <scope>NUCLEOTIDE SEQUENCE</scope>
    <source>
        <strain evidence="1">CBS 121060</strain>
    </source>
</reference>
<gene>
    <name evidence="1" type="ORF">BO66DRAFT_413656</name>
</gene>
<evidence type="ECO:0000313" key="2">
    <source>
        <dbReference type="Proteomes" id="UP000249661"/>
    </source>
</evidence>
<dbReference type="Proteomes" id="UP000249661">
    <property type="component" value="Unassembled WGS sequence"/>
</dbReference>
<organism evidence="1 2">
    <name type="scientific">Aspergillus aculeatinus CBS 121060</name>
    <dbReference type="NCBI Taxonomy" id="1448322"/>
    <lineage>
        <taxon>Eukaryota</taxon>
        <taxon>Fungi</taxon>
        <taxon>Dikarya</taxon>
        <taxon>Ascomycota</taxon>
        <taxon>Pezizomycotina</taxon>
        <taxon>Eurotiomycetes</taxon>
        <taxon>Eurotiomycetidae</taxon>
        <taxon>Eurotiales</taxon>
        <taxon>Aspergillaceae</taxon>
        <taxon>Aspergillus</taxon>
        <taxon>Aspergillus subgen. Circumdati</taxon>
    </lineage>
</organism>
<accession>A0ACD1H0J3</accession>
<protein>
    <submittedName>
        <fullName evidence="1">Uncharacterized protein</fullName>
    </submittedName>
</protein>
<sequence>MAGMVSDHLPHEAYAQFVHDVLVKHPREVAKIVGPIVGPVAREVDEALTILALGPGTWPFVVAMKALSLSARGCRGLYRYLIRSSESMGYTPDKDLDAIASRMTVEIMTRITSTTIAVGTSNASLPETLVAGASLPGRSLGIDSSSSSSSSNNIAVSRIENSQATHGICNSIVNHVRIHGPQIVQSTQVAQVIKELNYVSTDLGNGNCLTASGSSGPDGYGRHVYDLVQSKLGDIAPADRRYHRIFVFHRSTIWHPAFDRLASESPLPTEYCMKRKNLDVLCQDMQKYRRRLTAELNYGKDIVFHVLPLHFPADLYPLRIEDELYHGKMVPHLSQQCPAVGWGAIGACLALGVGVGALTGLGALVAVPIWFATAPKAIEKTHSVICPAVYDALREEAPRILGSTQRLYREAVSR</sequence>
<proteinExistence type="predicted"/>